<gene>
    <name evidence="4" type="primary">iolG_1</name>
    <name evidence="4" type="ORF">Pan44_01950</name>
</gene>
<dbReference type="KEGG" id="ccos:Pan44_01950"/>
<organism evidence="4 5">
    <name type="scientific">Caulifigura coniformis</name>
    <dbReference type="NCBI Taxonomy" id="2527983"/>
    <lineage>
        <taxon>Bacteria</taxon>
        <taxon>Pseudomonadati</taxon>
        <taxon>Planctomycetota</taxon>
        <taxon>Planctomycetia</taxon>
        <taxon>Planctomycetales</taxon>
        <taxon>Planctomycetaceae</taxon>
        <taxon>Caulifigura</taxon>
    </lineage>
</organism>
<protein>
    <submittedName>
        <fullName evidence="4">Inositol 2-dehydrogenase</fullName>
        <ecNumber evidence="4">1.1.1.18</ecNumber>
    </submittedName>
</protein>
<dbReference type="GO" id="GO:0000166">
    <property type="term" value="F:nucleotide binding"/>
    <property type="evidence" value="ECO:0007669"/>
    <property type="project" value="InterPro"/>
</dbReference>
<proteinExistence type="predicted"/>
<dbReference type="PROSITE" id="PS51318">
    <property type="entry name" value="TAT"/>
    <property type="match status" value="1"/>
</dbReference>
<keyword evidence="4" id="KW-0560">Oxidoreductase</keyword>
<dbReference type="AlphaFoldDB" id="A0A517S7U4"/>
<dbReference type="Pfam" id="PF01408">
    <property type="entry name" value="GFO_IDH_MocA"/>
    <property type="match status" value="1"/>
</dbReference>
<keyword evidence="5" id="KW-1185">Reference proteome</keyword>
<dbReference type="InterPro" id="IPR006311">
    <property type="entry name" value="TAT_signal"/>
</dbReference>
<dbReference type="SUPFAM" id="SSF51735">
    <property type="entry name" value="NAD(P)-binding Rossmann-fold domains"/>
    <property type="match status" value="1"/>
</dbReference>
<dbReference type="InterPro" id="IPR036291">
    <property type="entry name" value="NAD(P)-bd_dom_sf"/>
</dbReference>
<dbReference type="InterPro" id="IPR050463">
    <property type="entry name" value="Gfo/Idh/MocA_oxidrdct_glycsds"/>
</dbReference>
<dbReference type="PANTHER" id="PTHR43818">
    <property type="entry name" value="BCDNA.GH03377"/>
    <property type="match status" value="1"/>
</dbReference>
<accession>A0A517S7U4</accession>
<dbReference type="InParanoid" id="A0A517S7U4"/>
<evidence type="ECO:0000313" key="4">
    <source>
        <dbReference type="EMBL" id="QDT52186.1"/>
    </source>
</evidence>
<evidence type="ECO:0000259" key="3">
    <source>
        <dbReference type="Pfam" id="PF19051"/>
    </source>
</evidence>
<dbReference type="OrthoDB" id="9788246at2"/>
<dbReference type="EMBL" id="CP036271">
    <property type="protein sequence ID" value="QDT52186.1"/>
    <property type="molecule type" value="Genomic_DNA"/>
</dbReference>
<feature type="domain" description="Gfo/Idh/MocA-like oxidoreductase bacterial type C-terminal" evidence="3">
    <location>
        <begin position="196"/>
        <end position="423"/>
    </location>
</feature>
<reference evidence="4 5" key="1">
    <citation type="submission" date="2019-02" db="EMBL/GenBank/DDBJ databases">
        <title>Deep-cultivation of Planctomycetes and their phenomic and genomic characterization uncovers novel biology.</title>
        <authorList>
            <person name="Wiegand S."/>
            <person name="Jogler M."/>
            <person name="Boedeker C."/>
            <person name="Pinto D."/>
            <person name="Vollmers J."/>
            <person name="Rivas-Marin E."/>
            <person name="Kohn T."/>
            <person name="Peeters S.H."/>
            <person name="Heuer A."/>
            <person name="Rast P."/>
            <person name="Oberbeckmann S."/>
            <person name="Bunk B."/>
            <person name="Jeske O."/>
            <person name="Meyerdierks A."/>
            <person name="Storesund J.E."/>
            <person name="Kallscheuer N."/>
            <person name="Luecker S."/>
            <person name="Lage O.M."/>
            <person name="Pohl T."/>
            <person name="Merkel B.J."/>
            <person name="Hornburger P."/>
            <person name="Mueller R.-W."/>
            <person name="Bruemmer F."/>
            <person name="Labrenz M."/>
            <person name="Spormann A.M."/>
            <person name="Op den Camp H."/>
            <person name="Overmann J."/>
            <person name="Amann R."/>
            <person name="Jetten M.S.M."/>
            <person name="Mascher T."/>
            <person name="Medema M.H."/>
            <person name="Devos D.P."/>
            <person name="Kaster A.-K."/>
            <person name="Ovreas L."/>
            <person name="Rohde M."/>
            <person name="Galperin M.Y."/>
            <person name="Jogler C."/>
        </authorList>
    </citation>
    <scope>NUCLEOTIDE SEQUENCE [LARGE SCALE GENOMIC DNA]</scope>
    <source>
        <strain evidence="4 5">Pan44</strain>
    </source>
</reference>
<dbReference type="SUPFAM" id="SSF55347">
    <property type="entry name" value="Glyceraldehyde-3-phosphate dehydrogenase-like, C-terminal domain"/>
    <property type="match status" value="1"/>
</dbReference>
<feature type="domain" description="Gfo/Idh/MocA-like oxidoreductase N-terminal" evidence="2">
    <location>
        <begin position="34"/>
        <end position="152"/>
    </location>
</feature>
<feature type="signal peptide" evidence="1">
    <location>
        <begin position="1"/>
        <end position="27"/>
    </location>
</feature>
<name>A0A517S7U4_9PLAN</name>
<dbReference type="EC" id="1.1.1.18" evidence="4"/>
<dbReference type="Pfam" id="PF19051">
    <property type="entry name" value="GFO_IDH_MocA_C2"/>
    <property type="match status" value="1"/>
</dbReference>
<keyword evidence="1" id="KW-0732">Signal</keyword>
<sequence length="479" mass="53329" precursor="true">MRSMNRRSVLKAGLAAGVSLAVPFSRAYGANDRVRIGVIGLGVRGGEDAKAFTSVSGAEIAAITDPDNERVGDFLKKYPQATPYADLRRMLEDKSIDAVVVTTCNHWHCLASIWAMQAGKDVYVEKPLSHSQWEGAQVVKAARKYDKIVQLGTQQRSDPMQAEIKKYLHEDKALGQIEFIEVVRYGVRQSIGKRKTPLEIPKEINYDLWLGPAQDLPLFREKFHYDWHWDWNTGSGEMGNWGVHVLDDARNNGLLDKPRMPKRVMAGGGRLGWDDAGETPNVHFVYYDTGSIPVLLGLSNLPAAPGDKKSLNFRGATSGYVIHCEGGYFSGQRGKGAAFDKDGKKIREFKGNSGAGHQQNFVDALRKRDRSILNAEIELGNDSSGWCNLANIAYRAGGDFTREKAESMRKDYQPWNDLLDQMQEHVHNYGVALDSKSVKLSSVLELDEKGEKFVGEGAAEGNKYLKREYRKGYEVPEIG</sequence>
<dbReference type="Proteomes" id="UP000315700">
    <property type="component" value="Chromosome"/>
</dbReference>
<dbReference type="Gene3D" id="3.40.50.720">
    <property type="entry name" value="NAD(P)-binding Rossmann-like Domain"/>
    <property type="match status" value="1"/>
</dbReference>
<dbReference type="InterPro" id="IPR043906">
    <property type="entry name" value="Gfo/Idh/MocA_OxRdtase_bact_C"/>
</dbReference>
<evidence type="ECO:0000259" key="2">
    <source>
        <dbReference type="Pfam" id="PF01408"/>
    </source>
</evidence>
<dbReference type="PANTHER" id="PTHR43818:SF5">
    <property type="entry name" value="OXIDOREDUCTASE FAMILY PROTEIN"/>
    <property type="match status" value="1"/>
</dbReference>
<feature type="chain" id="PRO_5021847154" evidence="1">
    <location>
        <begin position="28"/>
        <end position="479"/>
    </location>
</feature>
<dbReference type="Gene3D" id="3.30.360.10">
    <property type="entry name" value="Dihydrodipicolinate Reductase, domain 2"/>
    <property type="match status" value="1"/>
</dbReference>
<evidence type="ECO:0000256" key="1">
    <source>
        <dbReference type="SAM" id="SignalP"/>
    </source>
</evidence>
<evidence type="ECO:0000313" key="5">
    <source>
        <dbReference type="Proteomes" id="UP000315700"/>
    </source>
</evidence>
<dbReference type="GO" id="GO:0050112">
    <property type="term" value="F:inositol 2-dehydrogenase (NAD+) activity"/>
    <property type="evidence" value="ECO:0007669"/>
    <property type="project" value="UniProtKB-EC"/>
</dbReference>
<dbReference type="InterPro" id="IPR000683">
    <property type="entry name" value="Gfo/Idh/MocA-like_OxRdtase_N"/>
</dbReference>
<dbReference type="RefSeq" id="WP_145026380.1">
    <property type="nucleotide sequence ID" value="NZ_CP036271.1"/>
</dbReference>